<sequence length="499" mass="55372">MIRVAVIEDNYYTRQAILRAIDWAALGCVVVGEAPDGLEGERLIRRESPQIVVTDIRMPGYSGIEMVQNLSALPSPPKVIAVTGYQSFAYAQSFLKLGAVDYLLKPLKTEELCEAVRRAVGLIRQEEEAKEELSSLHTELSRSRLSLRAQALFALLLDSSGKEEELRLRLQKAGIAPAVYAVAKLIIPGVPALEGLLPALERGYSLKICYLAPERQLFLWSERPVSPERFCARALEAMGSLRQKLGECQIGLSRPAKELRQADGCCDRAKGAAEALRLRGEAAVSLAAAREEGELPEAPDIAGLCRSLLAPGEPAALARTAVGGIVESTGSIYAMQNCLIQLCQALLRERPDKDKELPRQVIRKIRDLSSAGEAAQFLEEFLAPLREREQYEECSPLVRAALSYIGSHYQEEITLQTLADTFFLAPAYLSTLIKRQTGKGFVDLLTGVRIERAKELLRDVRLQVQQVSQQVGYRDYAYFYQVFKKQTGLSPKEYRQQNC</sequence>
<feature type="domain" description="HTH araC/xylS-type" evidence="7">
    <location>
        <begin position="399"/>
        <end position="497"/>
    </location>
</feature>
<dbReference type="PRINTS" id="PR00032">
    <property type="entry name" value="HTHARAC"/>
</dbReference>
<comment type="function">
    <text evidence="5">May play the central regulatory role in sporulation. It may be an element of the effector pathway responsible for the activation of sporulation genes in response to nutritional stress. Spo0A may act in concert with spo0H (a sigma factor) to control the expression of some genes that are critical to the sporulation process.</text>
</comment>
<accession>A0A9X8UHP5</accession>
<evidence type="ECO:0000259" key="8">
    <source>
        <dbReference type="PROSITE" id="PS50110"/>
    </source>
</evidence>
<dbReference type="SMART" id="SM00342">
    <property type="entry name" value="HTH_ARAC"/>
    <property type="match status" value="1"/>
</dbReference>
<dbReference type="PROSITE" id="PS01124">
    <property type="entry name" value="HTH_ARAC_FAMILY_2"/>
    <property type="match status" value="1"/>
</dbReference>
<dbReference type="InterPro" id="IPR018062">
    <property type="entry name" value="HTH_AraC-typ_CS"/>
</dbReference>
<keyword evidence="10" id="KW-1185">Reference proteome</keyword>
<keyword evidence="6" id="KW-0597">Phosphoprotein</keyword>
<feature type="modified residue" description="4-aspartylphosphate" evidence="6">
    <location>
        <position position="55"/>
    </location>
</feature>
<dbReference type="GO" id="GO:0000160">
    <property type="term" value="P:phosphorelay signal transduction system"/>
    <property type="evidence" value="ECO:0007669"/>
    <property type="project" value="InterPro"/>
</dbReference>
<dbReference type="InterPro" id="IPR018060">
    <property type="entry name" value="HTH_AraC"/>
</dbReference>
<reference evidence="9 10" key="1">
    <citation type="submission" date="2019-03" db="EMBL/GenBank/DDBJ databases">
        <title>Genomic Encyclopedia of Type Strains, Phase IV (KMG-IV): sequencing the most valuable type-strain genomes for metagenomic binning, comparative biology and taxonomic classification.</title>
        <authorList>
            <person name="Goeker M."/>
        </authorList>
    </citation>
    <scope>NUCLEOTIDE SEQUENCE [LARGE SCALE GENOMIC DNA]</scope>
    <source>
        <strain evidence="9 10">DSM 100433</strain>
    </source>
</reference>
<dbReference type="EMBL" id="SLUK01000014">
    <property type="protein sequence ID" value="TCL41301.1"/>
    <property type="molecule type" value="Genomic_DNA"/>
</dbReference>
<evidence type="ECO:0000256" key="5">
    <source>
        <dbReference type="ARBA" id="ARBA00024867"/>
    </source>
</evidence>
<dbReference type="InterPro" id="IPR011006">
    <property type="entry name" value="CheY-like_superfamily"/>
</dbReference>
<proteinExistence type="predicted"/>
<dbReference type="Proteomes" id="UP000294682">
    <property type="component" value="Unassembled WGS sequence"/>
</dbReference>
<dbReference type="PROSITE" id="PS50110">
    <property type="entry name" value="RESPONSE_REGULATORY"/>
    <property type="match status" value="1"/>
</dbReference>
<dbReference type="SUPFAM" id="SSF52172">
    <property type="entry name" value="CheY-like"/>
    <property type="match status" value="1"/>
</dbReference>
<evidence type="ECO:0000256" key="1">
    <source>
        <dbReference type="ARBA" id="ARBA00018672"/>
    </source>
</evidence>
<dbReference type="PROSITE" id="PS00041">
    <property type="entry name" value="HTH_ARAC_FAMILY_1"/>
    <property type="match status" value="1"/>
</dbReference>
<feature type="domain" description="Response regulatory" evidence="8">
    <location>
        <begin position="3"/>
        <end position="120"/>
    </location>
</feature>
<dbReference type="Pfam" id="PF12833">
    <property type="entry name" value="HTH_18"/>
    <property type="match status" value="1"/>
</dbReference>
<evidence type="ECO:0000256" key="4">
    <source>
        <dbReference type="ARBA" id="ARBA00023163"/>
    </source>
</evidence>
<dbReference type="GO" id="GO:0043565">
    <property type="term" value="F:sequence-specific DNA binding"/>
    <property type="evidence" value="ECO:0007669"/>
    <property type="project" value="InterPro"/>
</dbReference>
<evidence type="ECO:0000256" key="2">
    <source>
        <dbReference type="ARBA" id="ARBA00023015"/>
    </source>
</evidence>
<dbReference type="RefSeq" id="WP_132085212.1">
    <property type="nucleotide sequence ID" value="NZ_SLUK01000014.1"/>
</dbReference>
<dbReference type="AlphaFoldDB" id="A0A9X8UHP5"/>
<comment type="caution">
    <text evidence="9">The sequence shown here is derived from an EMBL/GenBank/DDBJ whole genome shotgun (WGS) entry which is preliminary data.</text>
</comment>
<dbReference type="PANTHER" id="PTHR43280">
    <property type="entry name" value="ARAC-FAMILY TRANSCRIPTIONAL REGULATOR"/>
    <property type="match status" value="1"/>
</dbReference>
<organism evidence="9 10">
    <name type="scientific">Harryflintia acetispora</name>
    <dbReference type="NCBI Taxonomy" id="1849041"/>
    <lineage>
        <taxon>Bacteria</taxon>
        <taxon>Bacillati</taxon>
        <taxon>Bacillota</taxon>
        <taxon>Clostridia</taxon>
        <taxon>Eubacteriales</taxon>
        <taxon>Oscillospiraceae</taxon>
        <taxon>Harryflintia</taxon>
    </lineage>
</organism>
<dbReference type="Gene3D" id="1.10.10.60">
    <property type="entry name" value="Homeodomain-like"/>
    <property type="match status" value="2"/>
</dbReference>
<dbReference type="CDD" id="cd17536">
    <property type="entry name" value="REC_YesN-like"/>
    <property type="match status" value="1"/>
</dbReference>
<dbReference type="InterPro" id="IPR020449">
    <property type="entry name" value="Tscrpt_reg_AraC-type_HTH"/>
</dbReference>
<dbReference type="SMART" id="SM00448">
    <property type="entry name" value="REC"/>
    <property type="match status" value="1"/>
</dbReference>
<evidence type="ECO:0000313" key="9">
    <source>
        <dbReference type="EMBL" id="TCL41301.1"/>
    </source>
</evidence>
<dbReference type="PANTHER" id="PTHR43280:SF35">
    <property type="entry name" value="RESPONSE REGULATOR"/>
    <property type="match status" value="1"/>
</dbReference>
<keyword evidence="3" id="KW-0238">DNA-binding</keyword>
<evidence type="ECO:0000313" key="10">
    <source>
        <dbReference type="Proteomes" id="UP000294682"/>
    </source>
</evidence>
<keyword evidence="4" id="KW-0804">Transcription</keyword>
<dbReference type="InterPro" id="IPR009057">
    <property type="entry name" value="Homeodomain-like_sf"/>
</dbReference>
<evidence type="ECO:0000259" key="7">
    <source>
        <dbReference type="PROSITE" id="PS01124"/>
    </source>
</evidence>
<dbReference type="SUPFAM" id="SSF46689">
    <property type="entry name" value="Homeodomain-like"/>
    <property type="match status" value="1"/>
</dbReference>
<dbReference type="Gene3D" id="3.40.50.2300">
    <property type="match status" value="1"/>
</dbReference>
<dbReference type="InterPro" id="IPR001789">
    <property type="entry name" value="Sig_transdc_resp-reg_receiver"/>
</dbReference>
<dbReference type="GO" id="GO:0003700">
    <property type="term" value="F:DNA-binding transcription factor activity"/>
    <property type="evidence" value="ECO:0007669"/>
    <property type="project" value="InterPro"/>
</dbReference>
<evidence type="ECO:0000256" key="3">
    <source>
        <dbReference type="ARBA" id="ARBA00023125"/>
    </source>
</evidence>
<protein>
    <recommendedName>
        <fullName evidence="1">Stage 0 sporulation protein A homolog</fullName>
    </recommendedName>
</protein>
<name>A0A9X8UHP5_9FIRM</name>
<gene>
    <name evidence="9" type="ORF">EDD78_1146</name>
</gene>
<evidence type="ECO:0000256" key="6">
    <source>
        <dbReference type="PROSITE-ProRule" id="PRU00169"/>
    </source>
</evidence>
<dbReference type="Pfam" id="PF00072">
    <property type="entry name" value="Response_reg"/>
    <property type="match status" value="1"/>
</dbReference>
<keyword evidence="2" id="KW-0805">Transcription regulation</keyword>